<evidence type="ECO:0000313" key="2">
    <source>
        <dbReference type="EMBL" id="GAA2624705.1"/>
    </source>
</evidence>
<dbReference type="Pfam" id="PF08534">
    <property type="entry name" value="Redoxin"/>
    <property type="match status" value="1"/>
</dbReference>
<feature type="domain" description="Redoxin" evidence="1">
    <location>
        <begin position="60"/>
        <end position="172"/>
    </location>
</feature>
<proteinExistence type="predicted"/>
<dbReference type="RefSeq" id="WP_344546920.1">
    <property type="nucleotide sequence ID" value="NZ_BAAATD010000012.1"/>
</dbReference>
<protein>
    <recommendedName>
        <fullName evidence="1">Redoxin domain-containing protein</fullName>
    </recommendedName>
</protein>
<evidence type="ECO:0000313" key="3">
    <source>
        <dbReference type="Proteomes" id="UP001501509"/>
    </source>
</evidence>
<organism evidence="2 3">
    <name type="scientific">Actinomadura fulvescens</name>
    <dbReference type="NCBI Taxonomy" id="46160"/>
    <lineage>
        <taxon>Bacteria</taxon>
        <taxon>Bacillati</taxon>
        <taxon>Actinomycetota</taxon>
        <taxon>Actinomycetes</taxon>
        <taxon>Streptosporangiales</taxon>
        <taxon>Thermomonosporaceae</taxon>
        <taxon>Actinomadura</taxon>
    </lineage>
</organism>
<evidence type="ECO:0000259" key="1">
    <source>
        <dbReference type="Pfam" id="PF08534"/>
    </source>
</evidence>
<gene>
    <name evidence="2" type="ORF">GCM10010411_71510</name>
</gene>
<dbReference type="Gene3D" id="3.40.30.10">
    <property type="entry name" value="Glutaredoxin"/>
    <property type="match status" value="1"/>
</dbReference>
<dbReference type="CDD" id="cd02966">
    <property type="entry name" value="TlpA_like_family"/>
    <property type="match status" value="1"/>
</dbReference>
<dbReference type="EMBL" id="BAAATD010000012">
    <property type="protein sequence ID" value="GAA2624705.1"/>
    <property type="molecule type" value="Genomic_DNA"/>
</dbReference>
<dbReference type="InterPro" id="IPR036249">
    <property type="entry name" value="Thioredoxin-like_sf"/>
</dbReference>
<dbReference type="InterPro" id="IPR013740">
    <property type="entry name" value="Redoxin"/>
</dbReference>
<name>A0ABP6CNJ4_9ACTN</name>
<reference evidence="3" key="1">
    <citation type="journal article" date="2019" name="Int. J. Syst. Evol. Microbiol.">
        <title>The Global Catalogue of Microorganisms (GCM) 10K type strain sequencing project: providing services to taxonomists for standard genome sequencing and annotation.</title>
        <authorList>
            <consortium name="The Broad Institute Genomics Platform"/>
            <consortium name="The Broad Institute Genome Sequencing Center for Infectious Disease"/>
            <person name="Wu L."/>
            <person name="Ma J."/>
        </authorList>
    </citation>
    <scope>NUCLEOTIDE SEQUENCE [LARGE SCALE GENOMIC DNA]</scope>
    <source>
        <strain evidence="3">JCM 6833</strain>
    </source>
</reference>
<dbReference type="SUPFAM" id="SSF52833">
    <property type="entry name" value="Thioredoxin-like"/>
    <property type="match status" value="1"/>
</dbReference>
<keyword evidence="3" id="KW-1185">Reference proteome</keyword>
<sequence length="183" mass="19430">MLMLSMAVVLVGAFCLLDLLLTLGVVRRLREHGQHLERLLAAGPGFFVEHDTVPVGEVVGTFKTRTVDGGTVSRDRLSGETLVAFFSPGCETCLDKLPEFVRYAEGLADGPWRVLAVVTGQGEETSTFVSALSPVAPVVVDADEQLTKAFKAAVFPVFCVVDADGKVIASELNLARLPVAVGS</sequence>
<dbReference type="Proteomes" id="UP001501509">
    <property type="component" value="Unassembled WGS sequence"/>
</dbReference>
<accession>A0ABP6CNJ4</accession>
<comment type="caution">
    <text evidence="2">The sequence shown here is derived from an EMBL/GenBank/DDBJ whole genome shotgun (WGS) entry which is preliminary data.</text>
</comment>